<dbReference type="PANTHER" id="PTHR30126:SF81">
    <property type="entry name" value="HTH-TYPE TRANSCRIPTIONAL REGULATOR ILVY"/>
    <property type="match status" value="1"/>
</dbReference>
<dbReference type="EMBL" id="FUXX01000002">
    <property type="protein sequence ID" value="SKA57544.1"/>
    <property type="molecule type" value="Genomic_DNA"/>
</dbReference>
<dbReference type="Pfam" id="PF00126">
    <property type="entry name" value="HTH_1"/>
    <property type="match status" value="1"/>
</dbReference>
<dbReference type="Pfam" id="PF03466">
    <property type="entry name" value="LysR_substrate"/>
    <property type="match status" value="1"/>
</dbReference>
<dbReference type="GO" id="GO:0003700">
    <property type="term" value="F:DNA-binding transcription factor activity"/>
    <property type="evidence" value="ECO:0007669"/>
    <property type="project" value="InterPro"/>
</dbReference>
<dbReference type="InterPro" id="IPR036390">
    <property type="entry name" value="WH_DNA-bd_sf"/>
</dbReference>
<dbReference type="InterPro" id="IPR000847">
    <property type="entry name" value="LysR_HTH_N"/>
</dbReference>
<evidence type="ECO:0000256" key="1">
    <source>
        <dbReference type="ARBA" id="ARBA00009437"/>
    </source>
</evidence>
<accession>A0A1T4UY10</accession>
<protein>
    <submittedName>
        <fullName evidence="6">LysR family transcriptional regulator, positive regulator for ilvC</fullName>
    </submittedName>
</protein>
<organism evidence="6 7">
    <name type="scientific">Succinivibrio dextrinosolvens DSM 3072</name>
    <dbReference type="NCBI Taxonomy" id="1123324"/>
    <lineage>
        <taxon>Bacteria</taxon>
        <taxon>Pseudomonadati</taxon>
        <taxon>Pseudomonadota</taxon>
        <taxon>Gammaproteobacteria</taxon>
        <taxon>Aeromonadales</taxon>
        <taxon>Succinivibrionaceae</taxon>
        <taxon>Succinivibrio</taxon>
    </lineage>
</organism>
<dbReference type="Proteomes" id="UP000242432">
    <property type="component" value="Unassembled WGS sequence"/>
</dbReference>
<evidence type="ECO:0000313" key="6">
    <source>
        <dbReference type="EMBL" id="SKA57544.1"/>
    </source>
</evidence>
<evidence type="ECO:0000256" key="4">
    <source>
        <dbReference type="ARBA" id="ARBA00023163"/>
    </source>
</evidence>
<dbReference type="Gene3D" id="1.10.10.10">
    <property type="entry name" value="Winged helix-like DNA-binding domain superfamily/Winged helix DNA-binding domain"/>
    <property type="match status" value="1"/>
</dbReference>
<feature type="domain" description="HTH lysR-type" evidence="5">
    <location>
        <begin position="9"/>
        <end position="66"/>
    </location>
</feature>
<dbReference type="AlphaFoldDB" id="A0A1T4UY10"/>
<evidence type="ECO:0000256" key="3">
    <source>
        <dbReference type="ARBA" id="ARBA00023125"/>
    </source>
</evidence>
<evidence type="ECO:0000313" key="7">
    <source>
        <dbReference type="Proteomes" id="UP000242432"/>
    </source>
</evidence>
<comment type="similarity">
    <text evidence="1">Belongs to the LysR transcriptional regulatory family.</text>
</comment>
<dbReference type="InterPro" id="IPR005119">
    <property type="entry name" value="LysR_subst-bd"/>
</dbReference>
<dbReference type="STRING" id="83771.SAMN02910357_01120"/>
<dbReference type="PROSITE" id="PS50931">
    <property type="entry name" value="HTH_LYSR"/>
    <property type="match status" value="1"/>
</dbReference>
<reference evidence="7" key="1">
    <citation type="submission" date="2017-02" db="EMBL/GenBank/DDBJ databases">
        <authorList>
            <person name="Varghese N."/>
            <person name="Submissions S."/>
        </authorList>
    </citation>
    <scope>NUCLEOTIDE SEQUENCE [LARGE SCALE GENOMIC DNA]</scope>
    <source>
        <strain evidence="7">DSM 3072</strain>
    </source>
</reference>
<keyword evidence="4" id="KW-0804">Transcription</keyword>
<dbReference type="SUPFAM" id="SSF53850">
    <property type="entry name" value="Periplasmic binding protein-like II"/>
    <property type="match status" value="1"/>
</dbReference>
<dbReference type="PANTHER" id="PTHR30126">
    <property type="entry name" value="HTH-TYPE TRANSCRIPTIONAL REGULATOR"/>
    <property type="match status" value="1"/>
</dbReference>
<proteinExistence type="inferred from homology"/>
<dbReference type="GO" id="GO:0000976">
    <property type="term" value="F:transcription cis-regulatory region binding"/>
    <property type="evidence" value="ECO:0007669"/>
    <property type="project" value="TreeGrafter"/>
</dbReference>
<gene>
    <name evidence="6" type="ORF">SAMN02745213_00246</name>
</gene>
<name>A0A1T4UY10_9GAMM</name>
<dbReference type="NCBIfam" id="NF008722">
    <property type="entry name" value="PRK11716.1"/>
    <property type="match status" value="1"/>
</dbReference>
<dbReference type="SUPFAM" id="SSF46785">
    <property type="entry name" value="Winged helix' DNA-binding domain"/>
    <property type="match status" value="1"/>
</dbReference>
<keyword evidence="3" id="KW-0238">DNA-binding</keyword>
<keyword evidence="7" id="KW-1185">Reference proteome</keyword>
<evidence type="ECO:0000259" key="5">
    <source>
        <dbReference type="PROSITE" id="PS50931"/>
    </source>
</evidence>
<sequence length="317" mass="35534">MFQEKIIVIDLKDAAAFLRLCETSNLTRTATLCDVSPSTLSRTLNKLEAKLNTKLCIRDKKGIFITEAGHKFEEFARKTLNAYAELEHDLNGNMQTASGIVKIFCSVTASYLFIPRLLNELHLTAPNLEIKLETGDPAEALQKLEDPDTDFVISALPNEIPDNIRYVDLVTFPLILIAPKKPRFSSECDFSSGDLSGVPFVMPEKGQLRYEVEKFFQTLEVPPHIYSEISGHEAIVSITALGFGISVVPRLVYDISPFKNDVVVIKELPWSNFRVALCSLKNRAKNPNIKIVHDLAKRLAPSFSPDLTRRRNDLGIM</sequence>
<dbReference type="InterPro" id="IPR036388">
    <property type="entry name" value="WH-like_DNA-bd_sf"/>
</dbReference>
<keyword evidence="2" id="KW-0805">Transcription regulation</keyword>
<dbReference type="Gene3D" id="3.40.190.10">
    <property type="entry name" value="Periplasmic binding protein-like II"/>
    <property type="match status" value="2"/>
</dbReference>
<evidence type="ECO:0000256" key="2">
    <source>
        <dbReference type="ARBA" id="ARBA00023015"/>
    </source>
</evidence>